<sequence length="642" mass="71355">MMTPVTDSPSRVSGQEQVWRMKDTDMDDNRAHFCTDNQCVSLHPRGLNPEPVTPAAPLYPCPRIQRHLQAILVFIVLMVVSCLVALSVVGKFSALQSRSPREDPFFQEPQVMFLGDNTTGPVEPNNDYYFGRSAELQEVIQIFKDHVENSSTWLVEIQMLKCRMDNVSSQVQLLGNHLGDASADIQMVKGTLKDASSLSLQTQALRSSLDMADAEIQRLKGDLEKANALTSQTQSFLKSSSENTSAELHMLSRGLENAKTEIQRLKTGLEMANGQAQLASSSLANANAEIHALRSHLDSVNDLRTQDQVLKSSLQEAQAEIQRLKGSLQDANALNSQTQTLLKGSLDNTRAEIQTLKGHLERAGNNTHLLKSDLETVTAQTQIANSRLEKTDAQIQVIKAKLENTNILNSQIGTLNGQMENASREIQTLKGGMEAIAALNSQIQILDSNLQKASAEMQRLKGDLETTTALTAKIQGEQSRLGTLYSTIASKEQLQRIQNQVQLILQGWKGYGGNLYYFSYVKKSWHEAERFCVSQGAHLASVTSQEEQVFLVQSTSTAYHWIGLTDRGSEGSWYWADGTPFNDAQSRGFWDRNQPDNWRHENGQTEDCVHVQQMWNDMDCGASYHWVCKQPMGQAEPKAGQS</sequence>
<protein>
    <submittedName>
        <fullName evidence="2">C-type lectin domain family 4 member F isoform X1</fullName>
    </submittedName>
</protein>
<name>A0AC58KM65_CASCN</name>
<accession>A0AC58KM65</accession>
<keyword evidence="1" id="KW-1185">Reference proteome</keyword>
<proteinExistence type="predicted"/>
<gene>
    <name evidence="2" type="primary">Clec4f</name>
</gene>
<evidence type="ECO:0000313" key="1">
    <source>
        <dbReference type="Proteomes" id="UP001732720"/>
    </source>
</evidence>
<dbReference type="Proteomes" id="UP001732720">
    <property type="component" value="Chromosome 12"/>
</dbReference>
<reference evidence="2" key="1">
    <citation type="submission" date="2025-08" db="UniProtKB">
        <authorList>
            <consortium name="RefSeq"/>
        </authorList>
    </citation>
    <scope>IDENTIFICATION</scope>
</reference>
<dbReference type="RefSeq" id="XP_073906024.1">
    <property type="nucleotide sequence ID" value="XM_074049923.1"/>
</dbReference>
<evidence type="ECO:0000313" key="2">
    <source>
        <dbReference type="RefSeq" id="XP_073906024.1"/>
    </source>
</evidence>
<organism evidence="1 2">
    <name type="scientific">Castor canadensis</name>
    <name type="common">American beaver</name>
    <dbReference type="NCBI Taxonomy" id="51338"/>
    <lineage>
        <taxon>Eukaryota</taxon>
        <taxon>Metazoa</taxon>
        <taxon>Chordata</taxon>
        <taxon>Craniata</taxon>
        <taxon>Vertebrata</taxon>
        <taxon>Euteleostomi</taxon>
        <taxon>Mammalia</taxon>
        <taxon>Eutheria</taxon>
        <taxon>Euarchontoglires</taxon>
        <taxon>Glires</taxon>
        <taxon>Rodentia</taxon>
        <taxon>Castorimorpha</taxon>
        <taxon>Castoridae</taxon>
        <taxon>Castor</taxon>
    </lineage>
</organism>